<evidence type="ECO:0000256" key="4">
    <source>
        <dbReference type="ARBA" id="ARBA00023128"/>
    </source>
</evidence>
<dbReference type="PANTHER" id="PTHR13126">
    <property type="entry name" value="CHAPERONE ATP11"/>
    <property type="match status" value="1"/>
</dbReference>
<feature type="compositionally biased region" description="Polar residues" evidence="5">
    <location>
        <begin position="85"/>
        <end position="94"/>
    </location>
</feature>
<comment type="subcellular location">
    <subcellularLocation>
        <location evidence="1">Mitochondrion</location>
    </subcellularLocation>
</comment>
<dbReference type="EMBL" id="MU150332">
    <property type="protein sequence ID" value="KAF9458743.1"/>
    <property type="molecule type" value="Genomic_DNA"/>
</dbReference>
<comment type="similarity">
    <text evidence="2">Belongs to the ATP11 family.</text>
</comment>
<dbReference type="InterPro" id="IPR010591">
    <property type="entry name" value="ATP11"/>
</dbReference>
<feature type="compositionally biased region" description="Basic and acidic residues" evidence="5">
    <location>
        <begin position="74"/>
        <end position="84"/>
    </location>
</feature>
<evidence type="ECO:0000256" key="3">
    <source>
        <dbReference type="ARBA" id="ARBA00022946"/>
    </source>
</evidence>
<accession>A0A9P5XXU5</accession>
<organism evidence="6 7">
    <name type="scientific">Collybia nuda</name>
    <dbReference type="NCBI Taxonomy" id="64659"/>
    <lineage>
        <taxon>Eukaryota</taxon>
        <taxon>Fungi</taxon>
        <taxon>Dikarya</taxon>
        <taxon>Basidiomycota</taxon>
        <taxon>Agaricomycotina</taxon>
        <taxon>Agaricomycetes</taxon>
        <taxon>Agaricomycetidae</taxon>
        <taxon>Agaricales</taxon>
        <taxon>Tricholomatineae</taxon>
        <taxon>Clitocybaceae</taxon>
        <taxon>Collybia</taxon>
    </lineage>
</organism>
<dbReference type="OrthoDB" id="16535at2759"/>
<comment type="caution">
    <text evidence="6">The sequence shown here is derived from an EMBL/GenBank/DDBJ whole genome shotgun (WGS) entry which is preliminary data.</text>
</comment>
<evidence type="ECO:0000256" key="1">
    <source>
        <dbReference type="ARBA" id="ARBA00004173"/>
    </source>
</evidence>
<evidence type="ECO:0000313" key="6">
    <source>
        <dbReference type="EMBL" id="KAF9458743.1"/>
    </source>
</evidence>
<dbReference type="GO" id="GO:0005739">
    <property type="term" value="C:mitochondrion"/>
    <property type="evidence" value="ECO:0007669"/>
    <property type="project" value="UniProtKB-SubCell"/>
</dbReference>
<dbReference type="AlphaFoldDB" id="A0A9P5XXU5"/>
<keyword evidence="3" id="KW-0809">Transit peptide</keyword>
<reference evidence="6" key="1">
    <citation type="submission" date="2020-11" db="EMBL/GenBank/DDBJ databases">
        <authorList>
            <consortium name="DOE Joint Genome Institute"/>
            <person name="Ahrendt S."/>
            <person name="Riley R."/>
            <person name="Andreopoulos W."/>
            <person name="Labutti K."/>
            <person name="Pangilinan J."/>
            <person name="Ruiz-Duenas F.J."/>
            <person name="Barrasa J.M."/>
            <person name="Sanchez-Garcia M."/>
            <person name="Camarero S."/>
            <person name="Miyauchi S."/>
            <person name="Serrano A."/>
            <person name="Linde D."/>
            <person name="Babiker R."/>
            <person name="Drula E."/>
            <person name="Ayuso-Fernandez I."/>
            <person name="Pacheco R."/>
            <person name="Padilla G."/>
            <person name="Ferreira P."/>
            <person name="Barriuso J."/>
            <person name="Kellner H."/>
            <person name="Castanera R."/>
            <person name="Alfaro M."/>
            <person name="Ramirez L."/>
            <person name="Pisabarro A.G."/>
            <person name="Kuo A."/>
            <person name="Tritt A."/>
            <person name="Lipzen A."/>
            <person name="He G."/>
            <person name="Yan M."/>
            <person name="Ng V."/>
            <person name="Cullen D."/>
            <person name="Martin F."/>
            <person name="Rosso M.-N."/>
            <person name="Henrissat B."/>
            <person name="Hibbett D."/>
            <person name="Martinez A.T."/>
            <person name="Grigoriev I.V."/>
        </authorList>
    </citation>
    <scope>NUCLEOTIDE SEQUENCE</scope>
    <source>
        <strain evidence="6">CBS 247.69</strain>
    </source>
</reference>
<dbReference type="Proteomes" id="UP000807353">
    <property type="component" value="Unassembled WGS sequence"/>
</dbReference>
<keyword evidence="7" id="KW-1185">Reference proteome</keyword>
<feature type="compositionally biased region" description="Low complexity" evidence="5">
    <location>
        <begin position="95"/>
        <end position="114"/>
    </location>
</feature>
<evidence type="ECO:0000256" key="5">
    <source>
        <dbReference type="SAM" id="MobiDB-lite"/>
    </source>
</evidence>
<evidence type="ECO:0000313" key="7">
    <source>
        <dbReference type="Proteomes" id="UP000807353"/>
    </source>
</evidence>
<keyword evidence="4" id="KW-0496">Mitochondrion</keyword>
<proteinExistence type="inferred from homology"/>
<dbReference type="PANTHER" id="PTHR13126:SF0">
    <property type="entry name" value="ATP SYNTHASE MITOCHONDRIAL F1 COMPLEX ASSEMBLY FACTOR 1"/>
    <property type="match status" value="1"/>
</dbReference>
<protein>
    <submittedName>
        <fullName evidence="6">ATP11 protein-domain-containing protein</fullName>
    </submittedName>
</protein>
<name>A0A9P5XXU5_9AGAR</name>
<sequence>MHRHILRTCSSRLRQSTRTGGLFNRSNITSTFALWRPITSKVDYESKYAEKLHQRAQETGLSVEELKVKAKEEQAAQTRLKREALTSQPSLTQNTPVSKTATSSATARSSPTTNPRKDSSPVKPLSTILNMPRIMSTPHTADQISALWTAYHVSRSGGTGRGYVCAAAPLDLYKKMESVAQRYPTFVVPVPRVKDPSEPLVQGEERTAYEFYFLQWNFHDVPIIPSGVEDPFATPEGLPTGTNPPTSTILFTPLQEYKLRGSFATPYFILTHYTDFAHTHGTVLLRGEITPATASSGSGVDGRYMLKQEDAQLLSMAVQKFYLWGEHEHGREKEGERLIRCFHETPEDFKWEDLLKYAN</sequence>
<feature type="region of interest" description="Disordered" evidence="5">
    <location>
        <begin position="74"/>
        <end position="124"/>
    </location>
</feature>
<evidence type="ECO:0000256" key="2">
    <source>
        <dbReference type="ARBA" id="ARBA00009116"/>
    </source>
</evidence>
<dbReference type="GO" id="GO:0033615">
    <property type="term" value="P:mitochondrial proton-transporting ATP synthase complex assembly"/>
    <property type="evidence" value="ECO:0007669"/>
    <property type="project" value="TreeGrafter"/>
</dbReference>
<gene>
    <name evidence="6" type="ORF">BDZ94DRAFT_1173038</name>
</gene>
<dbReference type="Pfam" id="PF06644">
    <property type="entry name" value="ATP11"/>
    <property type="match status" value="1"/>
</dbReference>